<dbReference type="PANTHER" id="PTHR30189:SF1">
    <property type="entry name" value="LPS-ASSEMBLY PROTEIN LPTD"/>
    <property type="match status" value="1"/>
</dbReference>
<dbReference type="PANTHER" id="PTHR30189">
    <property type="entry name" value="LPS-ASSEMBLY PROTEIN"/>
    <property type="match status" value="1"/>
</dbReference>
<dbReference type="AlphaFoldDB" id="A0A6C2UT57"/>
<dbReference type="InterPro" id="IPR050218">
    <property type="entry name" value="LptD"/>
</dbReference>
<dbReference type="GO" id="GO:0009279">
    <property type="term" value="C:cell outer membrane"/>
    <property type="evidence" value="ECO:0007669"/>
    <property type="project" value="TreeGrafter"/>
</dbReference>
<dbReference type="RefSeq" id="WP_136065565.1">
    <property type="nucleotide sequence ID" value="NZ_CAAHFH010000003.1"/>
</dbReference>
<feature type="signal peptide" evidence="1">
    <location>
        <begin position="1"/>
        <end position="22"/>
    </location>
</feature>
<keyword evidence="1" id="KW-0732">Signal</keyword>
<organism evidence="2 3">
    <name type="scientific">Pontiella sulfatireligans</name>
    <dbReference type="NCBI Taxonomy" id="2750658"/>
    <lineage>
        <taxon>Bacteria</taxon>
        <taxon>Pseudomonadati</taxon>
        <taxon>Kiritimatiellota</taxon>
        <taxon>Kiritimatiellia</taxon>
        <taxon>Kiritimatiellales</taxon>
        <taxon>Pontiellaceae</taxon>
        <taxon>Pontiella</taxon>
    </lineage>
</organism>
<dbReference type="GO" id="GO:1990351">
    <property type="term" value="C:transporter complex"/>
    <property type="evidence" value="ECO:0007669"/>
    <property type="project" value="TreeGrafter"/>
</dbReference>
<evidence type="ECO:0000313" key="3">
    <source>
        <dbReference type="Proteomes" id="UP000346198"/>
    </source>
</evidence>
<name>A0A6C2UT57_9BACT</name>
<protein>
    <submittedName>
        <fullName evidence="2">LPS-assembly protein LptD</fullName>
    </submittedName>
</protein>
<evidence type="ECO:0000256" key="1">
    <source>
        <dbReference type="SAM" id="SignalP"/>
    </source>
</evidence>
<accession>A0A6C2UT57</accession>
<dbReference type="EMBL" id="CAAHFH010000003">
    <property type="protein sequence ID" value="VGO23329.1"/>
    <property type="molecule type" value="Genomic_DNA"/>
</dbReference>
<evidence type="ECO:0000313" key="2">
    <source>
        <dbReference type="EMBL" id="VGO23329.1"/>
    </source>
</evidence>
<feature type="chain" id="PRO_5025586423" evidence="1">
    <location>
        <begin position="23"/>
        <end position="684"/>
    </location>
</feature>
<sequence length="684" mass="78398">MRKARLTLVFLVVAGAASLALASGIDLPETIPDEPFDLQASRLEYTNGTMIASGGVTGRFENVMLSADMVSGNPDTGDLHMEGDIHFERDNVVWQGTELNYNYITQTGDFGPSAFEFDPVLMSVDHVERVSTNEYLLKGATFTTCPEEKTHYHLRAREAYLVDERYIKAKGVTVYLGKVPVFYLPYWRQDLEKSIFSYRVGYGSEWGAFALIRATVPVNKNIDSLTDVNLYAKRGVGLGQGFAWDYPNSVGEFSAFHLYDQDPYTKFDSEEARDQIDRDRYRLKLEELYNFTDTAYLNTKWNYLSDPAVLEEFFKSEYRKNPQPENYASLVYGNSYVGTEAFVSTRLNDYYDNLNRVEYSADLYRTKLGNSPFYFQSENSVAYLDRVYGETNNVDSAYNSSRVDSYNVLSMPQTFGFLSVVPRATYRATYYSDSTAYNGGSEEVRQIPGVGMEVSFQANKVLSDRERWYGKGLRHKMEPYVDYIYAQSTTSTNRLLQFDDVDTLDDENKLKIGLRNVLQTKRDGKLSRFIDLDVFTYYLIDKNGAEDTFSPLFLNARMPLTKRTMVDLEGAYDWNKNEFPYFNTRASHESDDITYSLEHLYQQGERSLWTSRIELFPEADTSFEAYCRYDHHENDIEEVAAIAYKNFCCLRYGLGAHFYDDNEFQVMFSIGLSAYPGIGIGSGL</sequence>
<gene>
    <name evidence="2" type="primary">lptD</name>
    <name evidence="2" type="ORF">SCARR_05436</name>
</gene>
<reference evidence="2 3" key="1">
    <citation type="submission" date="2019-04" db="EMBL/GenBank/DDBJ databases">
        <authorList>
            <person name="Van Vliet M D."/>
        </authorList>
    </citation>
    <scope>NUCLEOTIDE SEQUENCE [LARGE SCALE GENOMIC DNA]</scope>
    <source>
        <strain evidence="2 3">F21</strain>
    </source>
</reference>
<keyword evidence="3" id="KW-1185">Reference proteome</keyword>
<dbReference type="Proteomes" id="UP000346198">
    <property type="component" value="Unassembled WGS sequence"/>
</dbReference>
<proteinExistence type="predicted"/>